<keyword evidence="2" id="KW-0677">Repeat</keyword>
<dbReference type="Pfam" id="PF13517">
    <property type="entry name" value="FG-GAP_3"/>
    <property type="match status" value="9"/>
</dbReference>
<gene>
    <name evidence="5" type="ORF">BTO11_00900</name>
</gene>
<dbReference type="InterPro" id="IPR013519">
    <property type="entry name" value="Int_alpha_beta-p"/>
</dbReference>
<evidence type="ECO:0000256" key="3">
    <source>
        <dbReference type="ARBA" id="ARBA00023180"/>
    </source>
</evidence>
<protein>
    <recommendedName>
        <fullName evidence="7">DUF11 domain-containing protein</fullName>
    </recommendedName>
</protein>
<dbReference type="OrthoDB" id="6381801at2"/>
<dbReference type="SMART" id="SM00191">
    <property type="entry name" value="Int_alpha"/>
    <property type="match status" value="9"/>
</dbReference>
<dbReference type="InterPro" id="IPR011250">
    <property type="entry name" value="OMP/PagP_B-barrel"/>
</dbReference>
<feature type="chain" id="PRO_5015460605" description="DUF11 domain-containing protein" evidence="4">
    <location>
        <begin position="27"/>
        <end position="1741"/>
    </location>
</feature>
<evidence type="ECO:0000313" key="5">
    <source>
        <dbReference type="EMBL" id="PQJ52348.1"/>
    </source>
</evidence>
<sequence>MFNLTHNSKKKWLVSFALITSVGVIAASVTFSEGFSSDASIDTSKTTANLSTAKQALYLAGPRQQEQGLLDGNTLGFDSNSSDSDATTSITVADVDGDGDLDLVAGNNGQTNKLYLYNPGNNSFAAGTNIGSETDVTYHVVLADVNKDGYLDLVVSNSGETNKLYLYDSSASSFAATGSDIGNETDETWELALGDVDSDGDLDVVTANKGKTNKLYLNNGVGGFTVGTNIGSETDSSQTISLGDVDSDGDLDVVVGNKDQANKLYLNDGSGSFSTTGTAIDSDANDTVSVSLGDLDSDGDLDLLVSNYDATHKLHLNNGNGSFTATATAIGSGTDKTYLGVLADVDIDGDLDLMTANDSQTNTLYLNDGSGVFATGTAVGSNTDDTRSLALGDVDHDGDIDLMTGDYNQTNKLYRNESDRGLTSRGISFGTDTDSNISAASGDINNDGYVDIIVSSYYKRRIYFGNENGTFAETGTIIDTTEEESISIVLADVDGDANLDIIIGNKNETNKLFINDGNGGFPAVPTNISSDIDATLSIALADLDNDGDLDIVAANVNETNKAYFNDGSGGFSNTGVNISNDTDISVHVALVDVNVDGFIDVVIANNSETNKLYINDGSGGFSATATSIGTETDATGRVVFADMDNDGDLDLVTAEDRSTNKLYLNNGTGEFPTTGTSIGNDTAPTLGLKLFDIDNDGDIDVMTADPGEPNKIYLNDGSANFPTTGTAINIDTYGEEIELTNAITFADVDNDGDFDVFMANKDNSSTNRLYLTHTRGTFESRGTDISTQEDYSTALAYGDVNKDGYLDLVVGNTNNTNKLYLNDGSGNFPETGTSIGSETDNTNAIALADIDKDGDIDVIAGNAFGEASKVYLNDGTGGFSATGINIGDDTDDTSSIAVGDVDKDGDIDIVLGNLDLTVSNQLYRNDGSGGFPTRGRDIGGDYEATYAIVLEDINNDGYLDVVAGNSKDATNKTYMNDGTGDWPIIGTPINTNKDDTASLAFLDVDSDGDLDMVEGNYLDVNKLYLNAGNGTFAAGTNIGTELDETRTVVFMDVDNDGDKDLVVSNANQTNKIYLNDGSGAFSTTGIDIGDETDATRALALFDVDNDGDVDLVAGNNGQSNKLYKQAYYNTHANQVYSNKVNGTLVDVISVTLTATATTNTATTRNTSIDYYVSNNGGDKWYSVKSGTEFTFPETGTDDIRWRAQLNSLSPVISPVLSKVEMLHIVFPEITGVIYDILNGKLTVTGINFSDKTGATNDIDVSMFTFTGEASDSYTLTDSVDVDIASSTEFTLTLSETDKAEVNALINKNGTTSMDGTVYNLAAAEDWNAGAKTSLTIADSTITITASNLNGSSTPSVNGSSTSSVANLTVSAVATTPNNTSYDISYEITLTNSGDEAAENVQITTTIPEGVVLSVVPDNCELVGTLLTCTIASVEAGETVTITLALVGSANVNGAIVTSIVGADASSEASSASTTFNSVFKEVTVKAKSSGGSMPIMGLFGCLILLLIRKVKLTSISTATPTPIKKLMAAFLVLFATGVQAAETQSQSFKMSDLTIDLSLGTASSEVSNKSAEQGLANNSQEQNGISTDGSRFGYHAEIGYQIYSDWRVLAGYMDLGPATLTFNGVTSSVEDLVDALSELDMVSGKGLTASVEYTYQYKGANNYNLENWYLAPQVGLFSWNGEIGVDVGDESHTFKESDISLLYGLTLGYQLNNKASLGLRWLKTSVERDVNTVMLSVSYRL</sequence>
<dbReference type="Gene3D" id="2.130.10.130">
    <property type="entry name" value="Integrin alpha, N-terminal"/>
    <property type="match status" value="5"/>
</dbReference>
<dbReference type="InterPro" id="IPR013517">
    <property type="entry name" value="FG-GAP"/>
</dbReference>
<proteinExistence type="predicted"/>
<dbReference type="Gene3D" id="2.40.160.20">
    <property type="match status" value="1"/>
</dbReference>
<dbReference type="SUPFAM" id="SSF56925">
    <property type="entry name" value="OMPA-like"/>
    <property type="match status" value="1"/>
</dbReference>
<dbReference type="InterPro" id="IPR028994">
    <property type="entry name" value="Integrin_alpha_N"/>
</dbReference>
<comment type="caution">
    <text evidence="5">The sequence shown here is derived from an EMBL/GenBank/DDBJ whole genome shotgun (WGS) entry which is preliminary data.</text>
</comment>
<dbReference type="RefSeq" id="WP_105050807.1">
    <property type="nucleotide sequence ID" value="NZ_BMYG01000005.1"/>
</dbReference>
<accession>A0A2S7URI1</accession>
<dbReference type="PANTHER" id="PTHR44103:SF1">
    <property type="entry name" value="PROPROTEIN CONVERTASE P"/>
    <property type="match status" value="1"/>
</dbReference>
<reference evidence="5 6" key="1">
    <citation type="submission" date="2016-12" db="EMBL/GenBank/DDBJ databases">
        <title>Diversity of luminous bacteria.</title>
        <authorList>
            <person name="Yoshizawa S."/>
            <person name="Kogure K."/>
        </authorList>
    </citation>
    <scope>NUCLEOTIDE SEQUENCE [LARGE SCALE GENOMIC DNA]</scope>
    <source>
        <strain evidence="5 6">SA4-48</strain>
    </source>
</reference>
<dbReference type="PANTHER" id="PTHR44103">
    <property type="entry name" value="PROPROTEIN CONVERTASE P"/>
    <property type="match status" value="1"/>
</dbReference>
<keyword evidence="3" id="KW-0325">Glycoprotein</keyword>
<keyword evidence="6" id="KW-1185">Reference proteome</keyword>
<dbReference type="EMBL" id="MSCH01000003">
    <property type="protein sequence ID" value="PQJ52348.1"/>
    <property type="molecule type" value="Genomic_DNA"/>
</dbReference>
<evidence type="ECO:0008006" key="7">
    <source>
        <dbReference type="Google" id="ProtNLM"/>
    </source>
</evidence>
<evidence type="ECO:0000313" key="6">
    <source>
        <dbReference type="Proteomes" id="UP000239007"/>
    </source>
</evidence>
<evidence type="ECO:0000256" key="2">
    <source>
        <dbReference type="ARBA" id="ARBA00022737"/>
    </source>
</evidence>
<evidence type="ECO:0000256" key="1">
    <source>
        <dbReference type="ARBA" id="ARBA00022729"/>
    </source>
</evidence>
<dbReference type="SUPFAM" id="SSF69318">
    <property type="entry name" value="Integrin alpha N-terminal domain"/>
    <property type="match status" value="5"/>
</dbReference>
<dbReference type="Proteomes" id="UP000239007">
    <property type="component" value="Unassembled WGS sequence"/>
</dbReference>
<feature type="signal peptide" evidence="4">
    <location>
        <begin position="1"/>
        <end position="26"/>
    </location>
</feature>
<organism evidence="5 6">
    <name type="scientific">Psychrosphaera saromensis</name>
    <dbReference type="NCBI Taxonomy" id="716813"/>
    <lineage>
        <taxon>Bacteria</taxon>
        <taxon>Pseudomonadati</taxon>
        <taxon>Pseudomonadota</taxon>
        <taxon>Gammaproteobacteria</taxon>
        <taxon>Alteromonadales</taxon>
        <taxon>Pseudoalteromonadaceae</taxon>
        <taxon>Psychrosphaera</taxon>
    </lineage>
</organism>
<keyword evidence="1 4" id="KW-0732">Signal</keyword>
<name>A0A2S7URI1_9GAMM</name>
<evidence type="ECO:0000256" key="4">
    <source>
        <dbReference type="SAM" id="SignalP"/>
    </source>
</evidence>